<dbReference type="PROSITE" id="PS00211">
    <property type="entry name" value="ABC_TRANSPORTER_1"/>
    <property type="match status" value="1"/>
</dbReference>
<dbReference type="Pfam" id="PF00005">
    <property type="entry name" value="ABC_tran"/>
    <property type="match status" value="1"/>
</dbReference>
<proteinExistence type="predicted"/>
<dbReference type="GO" id="GO:0016887">
    <property type="term" value="F:ATP hydrolysis activity"/>
    <property type="evidence" value="ECO:0007669"/>
    <property type="project" value="InterPro"/>
</dbReference>
<keyword evidence="3" id="KW-1003">Cell membrane</keyword>
<evidence type="ECO:0000313" key="9">
    <source>
        <dbReference type="Proteomes" id="UP000288603"/>
    </source>
</evidence>
<dbReference type="RefSeq" id="WP_128498966.1">
    <property type="nucleotide sequence ID" value="NZ_RZNC01000003.1"/>
</dbReference>
<keyword evidence="2" id="KW-0813">Transport</keyword>
<evidence type="ECO:0000256" key="4">
    <source>
        <dbReference type="ARBA" id="ARBA00022741"/>
    </source>
</evidence>
<comment type="caution">
    <text evidence="8">The sequence shown here is derived from an EMBL/GenBank/DDBJ whole genome shotgun (WGS) entry which is preliminary data.</text>
</comment>
<dbReference type="InterPro" id="IPR017871">
    <property type="entry name" value="ABC_transporter-like_CS"/>
</dbReference>
<evidence type="ECO:0000256" key="1">
    <source>
        <dbReference type="ARBA" id="ARBA00004202"/>
    </source>
</evidence>
<dbReference type="AlphaFoldDB" id="A0A3S4A6H0"/>
<dbReference type="Gene3D" id="3.40.50.300">
    <property type="entry name" value="P-loop containing nucleotide triphosphate hydrolases"/>
    <property type="match status" value="1"/>
</dbReference>
<dbReference type="GO" id="GO:0005886">
    <property type="term" value="C:plasma membrane"/>
    <property type="evidence" value="ECO:0007669"/>
    <property type="project" value="UniProtKB-SubCell"/>
</dbReference>
<dbReference type="PIRSF" id="PIRSF039085">
    <property type="entry name" value="ABC_ATPase_HisP"/>
    <property type="match status" value="1"/>
</dbReference>
<dbReference type="OrthoDB" id="4283894at2"/>
<dbReference type="PANTHER" id="PTHR43166:SF35">
    <property type="entry name" value="L-CYSTINE IMPORT ATP-BINDING PROTEIN TCYN"/>
    <property type="match status" value="1"/>
</dbReference>
<dbReference type="PROSITE" id="PS50893">
    <property type="entry name" value="ABC_TRANSPORTER_2"/>
    <property type="match status" value="1"/>
</dbReference>
<dbReference type="InterPro" id="IPR027417">
    <property type="entry name" value="P-loop_NTPase"/>
</dbReference>
<evidence type="ECO:0000256" key="2">
    <source>
        <dbReference type="ARBA" id="ARBA00022448"/>
    </source>
</evidence>
<gene>
    <name evidence="8" type="ORF">ELQ92_10855</name>
</gene>
<dbReference type="InterPro" id="IPR050086">
    <property type="entry name" value="MetN_ABC_transporter-like"/>
</dbReference>
<keyword evidence="6" id="KW-0472">Membrane</keyword>
<dbReference type="SMART" id="SM00382">
    <property type="entry name" value="AAA"/>
    <property type="match status" value="1"/>
</dbReference>
<keyword evidence="5 8" id="KW-0067">ATP-binding</keyword>
<dbReference type="PANTHER" id="PTHR43166">
    <property type="entry name" value="AMINO ACID IMPORT ATP-BINDING PROTEIN"/>
    <property type="match status" value="1"/>
</dbReference>
<dbReference type="InterPro" id="IPR003593">
    <property type="entry name" value="AAA+_ATPase"/>
</dbReference>
<keyword evidence="9" id="KW-1185">Reference proteome</keyword>
<evidence type="ECO:0000256" key="3">
    <source>
        <dbReference type="ARBA" id="ARBA00022475"/>
    </source>
</evidence>
<dbReference type="GO" id="GO:0015424">
    <property type="term" value="F:ABC-type amino acid transporter activity"/>
    <property type="evidence" value="ECO:0007669"/>
    <property type="project" value="InterPro"/>
</dbReference>
<sequence>MSPDSIAPPQPTGENVLEVSGLAKSFGGTRVLRAVDLTLRPGRVVCLIGPSGSGKTTVLRSLNGLETPDGGMLQAPAADLDIDFSRPLADATRNRLRDLSAMVFQQHNLFPHLTVLQNVIEGPVRVQRRPRAEVIDEARALLARVGLEARSDAYPAQLSGGQQQRVGIVRALALKPTLLLFDEPTSALDPELVGDVLSVMKDLADEGWTMVVVTHELAFARDVADEVLFLDDGVVLERGAPDRIFTAPREERTRRFLERLMRPF</sequence>
<name>A0A3S4A6H0_9MICO</name>
<evidence type="ECO:0000256" key="6">
    <source>
        <dbReference type="ARBA" id="ARBA00023136"/>
    </source>
</evidence>
<reference evidence="8 9" key="1">
    <citation type="submission" date="2018-12" db="EMBL/GenBank/DDBJ databases">
        <authorList>
            <person name="Li F."/>
        </authorList>
    </citation>
    <scope>NUCLEOTIDE SEQUENCE [LARGE SCALE GENOMIC DNA]</scope>
    <source>
        <strain evidence="8 9">8H24J-4-2</strain>
    </source>
</reference>
<dbReference type="SUPFAM" id="SSF52540">
    <property type="entry name" value="P-loop containing nucleoside triphosphate hydrolases"/>
    <property type="match status" value="1"/>
</dbReference>
<evidence type="ECO:0000259" key="7">
    <source>
        <dbReference type="PROSITE" id="PS50893"/>
    </source>
</evidence>
<accession>A0A3S4A6H0</accession>
<dbReference type="Proteomes" id="UP000288603">
    <property type="component" value="Unassembled WGS sequence"/>
</dbReference>
<evidence type="ECO:0000256" key="5">
    <source>
        <dbReference type="ARBA" id="ARBA00022840"/>
    </source>
</evidence>
<keyword evidence="4" id="KW-0547">Nucleotide-binding</keyword>
<organism evidence="8 9">
    <name type="scientific">Labedella populi</name>
    <dbReference type="NCBI Taxonomy" id="2498850"/>
    <lineage>
        <taxon>Bacteria</taxon>
        <taxon>Bacillati</taxon>
        <taxon>Actinomycetota</taxon>
        <taxon>Actinomycetes</taxon>
        <taxon>Micrococcales</taxon>
        <taxon>Microbacteriaceae</taxon>
        <taxon>Labedella</taxon>
    </lineage>
</organism>
<comment type="subcellular location">
    <subcellularLocation>
        <location evidence="1">Cell membrane</location>
        <topology evidence="1">Peripheral membrane protein</topology>
    </subcellularLocation>
</comment>
<dbReference type="InterPro" id="IPR030679">
    <property type="entry name" value="ABC_ATPase_HisP-typ"/>
</dbReference>
<dbReference type="EMBL" id="RZNC01000003">
    <property type="protein sequence ID" value="RWZ61477.1"/>
    <property type="molecule type" value="Genomic_DNA"/>
</dbReference>
<protein>
    <submittedName>
        <fullName evidence="8">Amino acid ABC transporter ATP-binding protein</fullName>
    </submittedName>
</protein>
<dbReference type="InterPro" id="IPR003439">
    <property type="entry name" value="ABC_transporter-like_ATP-bd"/>
</dbReference>
<evidence type="ECO:0000313" key="8">
    <source>
        <dbReference type="EMBL" id="RWZ61477.1"/>
    </source>
</evidence>
<feature type="domain" description="ABC transporter" evidence="7">
    <location>
        <begin position="17"/>
        <end position="257"/>
    </location>
</feature>
<dbReference type="GO" id="GO:0005524">
    <property type="term" value="F:ATP binding"/>
    <property type="evidence" value="ECO:0007669"/>
    <property type="project" value="UniProtKB-KW"/>
</dbReference>